<dbReference type="KEGG" id="strr:EKD16_25580"/>
<accession>A0A4P6Q7S7</accession>
<dbReference type="RefSeq" id="WP_165498700.1">
    <property type="nucleotide sequence ID" value="NZ_CP036456.1"/>
</dbReference>
<name>A0A4P6Q7S7_9ACTN</name>
<protein>
    <submittedName>
        <fullName evidence="1">Uncharacterized protein</fullName>
    </submittedName>
</protein>
<dbReference type="AlphaFoldDB" id="A0A4P6Q7S7"/>
<geneLocation type="plasmid" evidence="2">
    <name>phim2</name>
</geneLocation>
<evidence type="ECO:0000313" key="2">
    <source>
        <dbReference type="Proteomes" id="UP000292235"/>
    </source>
</evidence>
<proteinExistence type="predicted"/>
<evidence type="ECO:0000313" key="1">
    <source>
        <dbReference type="EMBL" id="QBI56856.1"/>
    </source>
</evidence>
<gene>
    <name evidence="1" type="ORF">EKD16_25580</name>
</gene>
<sequence length="137" mass="14301">MDFIDRTPGDDAISITTAGPWEAGGARVTIDHPEGANSATYTVPEHRRPAAGAVLLGAGRVEDLDAETRGVMLPDGTAVLHTSDERVLVRGFTGEALTHGQLRALVAASAAVLADIDRMRERDDAVTAALNTDALAD</sequence>
<dbReference type="EMBL" id="CP036456">
    <property type="protein sequence ID" value="QBI56856.1"/>
    <property type="molecule type" value="Genomic_DNA"/>
</dbReference>
<keyword evidence="1" id="KW-0614">Plasmid</keyword>
<keyword evidence="2" id="KW-1185">Reference proteome</keyword>
<organism evidence="1 2">
    <name type="scientific">Streptomonospora litoralis</name>
    <dbReference type="NCBI Taxonomy" id="2498135"/>
    <lineage>
        <taxon>Bacteria</taxon>
        <taxon>Bacillati</taxon>
        <taxon>Actinomycetota</taxon>
        <taxon>Actinomycetes</taxon>
        <taxon>Streptosporangiales</taxon>
        <taxon>Nocardiopsidaceae</taxon>
        <taxon>Streptomonospora</taxon>
    </lineage>
</organism>
<dbReference type="Proteomes" id="UP000292235">
    <property type="component" value="Plasmid phiM2"/>
</dbReference>
<reference evidence="1 2" key="1">
    <citation type="submission" date="2019-02" db="EMBL/GenBank/DDBJ databases">
        <authorList>
            <person name="Khodamoradi S."/>
            <person name="Hahnke R.L."/>
            <person name="Kaempfer P."/>
            <person name="Schumann P."/>
            <person name="Rohde M."/>
            <person name="Steinert M."/>
            <person name="Luzhetskyy A."/>
            <person name="Wink J."/>
            <person name="Ruckert C."/>
        </authorList>
    </citation>
    <scope>NUCLEOTIDE SEQUENCE [LARGE SCALE GENOMIC DNA]</scope>
    <source>
        <strain evidence="1 2">M2</strain>
        <plasmid evidence="2">phim2</plasmid>
    </source>
</reference>